<feature type="transmembrane region" description="Helical" evidence="5">
    <location>
        <begin position="311"/>
        <end position="332"/>
    </location>
</feature>
<feature type="transmembrane region" description="Helical" evidence="5">
    <location>
        <begin position="77"/>
        <end position="95"/>
    </location>
</feature>
<proteinExistence type="predicted"/>
<evidence type="ECO:0000256" key="5">
    <source>
        <dbReference type="SAM" id="Phobius"/>
    </source>
</evidence>
<evidence type="ECO:0000256" key="3">
    <source>
        <dbReference type="ARBA" id="ARBA00022989"/>
    </source>
</evidence>
<dbReference type="InterPro" id="IPR052556">
    <property type="entry name" value="PolySynth_Transporter"/>
</dbReference>
<protein>
    <recommendedName>
        <fullName evidence="8">Polysaccharide biosynthesis protein C-terminal domain-containing protein</fullName>
    </recommendedName>
</protein>
<dbReference type="Pfam" id="PF01943">
    <property type="entry name" value="Polysacc_synt"/>
    <property type="match status" value="1"/>
</dbReference>
<dbReference type="PANTHER" id="PTHR43424">
    <property type="entry name" value="LOCUS PUTATIVE PROTEIN 1-RELATED"/>
    <property type="match status" value="1"/>
</dbReference>
<evidence type="ECO:0000313" key="7">
    <source>
        <dbReference type="Proteomes" id="UP001501725"/>
    </source>
</evidence>
<feature type="transmembrane region" description="Helical" evidence="5">
    <location>
        <begin position="101"/>
        <end position="121"/>
    </location>
</feature>
<dbReference type="EMBL" id="BAABGY010000011">
    <property type="protein sequence ID" value="GAA4338332.1"/>
    <property type="molecule type" value="Genomic_DNA"/>
</dbReference>
<dbReference type="Proteomes" id="UP001501725">
    <property type="component" value="Unassembled WGS sequence"/>
</dbReference>
<evidence type="ECO:0008006" key="8">
    <source>
        <dbReference type="Google" id="ProtNLM"/>
    </source>
</evidence>
<evidence type="ECO:0000256" key="4">
    <source>
        <dbReference type="ARBA" id="ARBA00023136"/>
    </source>
</evidence>
<comment type="subcellular location">
    <subcellularLocation>
        <location evidence="1">Membrane</location>
        <topology evidence="1">Multi-pass membrane protein</topology>
    </subcellularLocation>
</comment>
<evidence type="ECO:0000256" key="1">
    <source>
        <dbReference type="ARBA" id="ARBA00004141"/>
    </source>
</evidence>
<feature type="transmembrane region" description="Helical" evidence="5">
    <location>
        <begin position="344"/>
        <end position="367"/>
    </location>
</feature>
<evidence type="ECO:0000313" key="6">
    <source>
        <dbReference type="EMBL" id="GAA4338332.1"/>
    </source>
</evidence>
<feature type="transmembrane region" description="Helical" evidence="5">
    <location>
        <begin position="12"/>
        <end position="31"/>
    </location>
</feature>
<feature type="transmembrane region" description="Helical" evidence="5">
    <location>
        <begin position="201"/>
        <end position="219"/>
    </location>
</feature>
<reference evidence="7" key="1">
    <citation type="journal article" date="2019" name="Int. J. Syst. Evol. Microbiol.">
        <title>The Global Catalogue of Microorganisms (GCM) 10K type strain sequencing project: providing services to taxonomists for standard genome sequencing and annotation.</title>
        <authorList>
            <consortium name="The Broad Institute Genomics Platform"/>
            <consortium name="The Broad Institute Genome Sequencing Center for Infectious Disease"/>
            <person name="Wu L."/>
            <person name="Ma J."/>
        </authorList>
    </citation>
    <scope>NUCLEOTIDE SEQUENCE [LARGE SCALE GENOMIC DNA]</scope>
    <source>
        <strain evidence="7">JCM 17919</strain>
    </source>
</reference>
<keyword evidence="4 5" id="KW-0472">Membrane</keyword>
<dbReference type="PANTHER" id="PTHR43424:SF1">
    <property type="entry name" value="LOCUS PUTATIVE PROTEIN 1-RELATED"/>
    <property type="match status" value="1"/>
</dbReference>
<comment type="caution">
    <text evidence="6">The sequence shown here is derived from an EMBL/GenBank/DDBJ whole genome shotgun (WGS) entry which is preliminary data.</text>
</comment>
<feature type="transmembrane region" description="Helical" evidence="5">
    <location>
        <begin position="159"/>
        <end position="181"/>
    </location>
</feature>
<keyword evidence="3 5" id="KW-1133">Transmembrane helix</keyword>
<sequence length="456" mass="47774">MLRHLSYNALQGVINQALGLAVFVLLANGLPRAEFGAFNWMGALLLTAYGIASFGTEQLLVQQVAAGRKPAEALPPALLHAAAGIVLLLGAWAIWGRSGAAGNALAVLLLGKGAYALAAPYKSAAAGLERFRLLLPMSVGANIAKAAGLLLAGADGISLFEAVLVFAVSDAIELLAAATLFHRSVPGGLQWRGLWPRYRALLRDAGPLLGTVALAAATARFDWIFLGARSPALLAEYSFAYKAFELAQLPLLVIAPLLVPRFTRQLRSGEALSFETLNRYEALLAAGVALGLNGCWAPLADQASGGRYGAVNTGTIALLSLAMPLLYLNNLCWSLHFAAGRRGLLFRIFAITFAINAVTCVLLVPAWGKEGAAAAYTIAIGLQTVLYHRALPAAQRPSWRPLLACSGAAGAGVALAALLGGPTGVLSGALLFVLLLLATRQLRLGEYRLLAAWRRS</sequence>
<feature type="transmembrane region" description="Helical" evidence="5">
    <location>
        <begin position="280"/>
        <end position="299"/>
    </location>
</feature>
<feature type="transmembrane region" description="Helical" evidence="5">
    <location>
        <begin position="239"/>
        <end position="259"/>
    </location>
</feature>
<feature type="transmembrane region" description="Helical" evidence="5">
    <location>
        <begin position="133"/>
        <end position="153"/>
    </location>
</feature>
<dbReference type="InterPro" id="IPR002797">
    <property type="entry name" value="Polysacc_synth"/>
</dbReference>
<dbReference type="RefSeq" id="WP_345257065.1">
    <property type="nucleotide sequence ID" value="NZ_BAABGY010000011.1"/>
</dbReference>
<feature type="transmembrane region" description="Helical" evidence="5">
    <location>
        <begin position="425"/>
        <end position="442"/>
    </location>
</feature>
<accession>A0ABP8HER4</accession>
<keyword evidence="2 5" id="KW-0812">Transmembrane</keyword>
<gene>
    <name evidence="6" type="ORF">GCM10023184_34690</name>
</gene>
<feature type="transmembrane region" description="Helical" evidence="5">
    <location>
        <begin position="37"/>
        <end position="56"/>
    </location>
</feature>
<evidence type="ECO:0000256" key="2">
    <source>
        <dbReference type="ARBA" id="ARBA00022692"/>
    </source>
</evidence>
<name>A0ABP8HER4_9BACT</name>
<keyword evidence="7" id="KW-1185">Reference proteome</keyword>
<organism evidence="6 7">
    <name type="scientific">Flaviaesturariibacter amylovorans</name>
    <dbReference type="NCBI Taxonomy" id="1084520"/>
    <lineage>
        <taxon>Bacteria</taxon>
        <taxon>Pseudomonadati</taxon>
        <taxon>Bacteroidota</taxon>
        <taxon>Chitinophagia</taxon>
        <taxon>Chitinophagales</taxon>
        <taxon>Chitinophagaceae</taxon>
        <taxon>Flaviaestuariibacter</taxon>
    </lineage>
</organism>